<dbReference type="SUPFAM" id="SSF52025">
    <property type="entry name" value="PA domain"/>
    <property type="match status" value="1"/>
</dbReference>
<organism evidence="1 2">
    <name type="scientific">Pristionchus mayeri</name>
    <dbReference type="NCBI Taxonomy" id="1317129"/>
    <lineage>
        <taxon>Eukaryota</taxon>
        <taxon>Metazoa</taxon>
        <taxon>Ecdysozoa</taxon>
        <taxon>Nematoda</taxon>
        <taxon>Chromadorea</taxon>
        <taxon>Rhabditida</taxon>
        <taxon>Rhabditina</taxon>
        <taxon>Diplogasteromorpha</taxon>
        <taxon>Diplogasteroidea</taxon>
        <taxon>Neodiplogasteridae</taxon>
        <taxon>Pristionchus</taxon>
    </lineage>
</organism>
<evidence type="ECO:0000313" key="1">
    <source>
        <dbReference type="EMBL" id="GMR57410.1"/>
    </source>
</evidence>
<dbReference type="AlphaFoldDB" id="A0AAN5D7D4"/>
<keyword evidence="2" id="KW-1185">Reference proteome</keyword>
<dbReference type="Gene3D" id="3.40.630.10">
    <property type="entry name" value="Zn peptidases"/>
    <property type="match status" value="1"/>
</dbReference>
<dbReference type="SUPFAM" id="SSF53187">
    <property type="entry name" value="Zn-dependent exopeptidases"/>
    <property type="match status" value="1"/>
</dbReference>
<proteinExistence type="predicted"/>
<dbReference type="InterPro" id="IPR046450">
    <property type="entry name" value="PA_dom_sf"/>
</dbReference>
<accession>A0AAN5D7D4</accession>
<evidence type="ECO:0000313" key="2">
    <source>
        <dbReference type="Proteomes" id="UP001328107"/>
    </source>
</evidence>
<dbReference type="PANTHER" id="PTHR10404">
    <property type="entry name" value="N-ACETYLATED-ALPHA-LINKED ACIDIC DIPEPTIDASE"/>
    <property type="match status" value="1"/>
</dbReference>
<reference evidence="2" key="1">
    <citation type="submission" date="2022-10" db="EMBL/GenBank/DDBJ databases">
        <title>Genome assembly of Pristionchus species.</title>
        <authorList>
            <person name="Yoshida K."/>
            <person name="Sommer R.J."/>
        </authorList>
    </citation>
    <scope>NUCLEOTIDE SEQUENCE [LARGE SCALE GENOMIC DNA]</scope>
    <source>
        <strain evidence="2">RS5460</strain>
    </source>
</reference>
<dbReference type="GO" id="GO:0004180">
    <property type="term" value="F:carboxypeptidase activity"/>
    <property type="evidence" value="ECO:0007669"/>
    <property type="project" value="TreeGrafter"/>
</dbReference>
<comment type="caution">
    <text evidence="1">The sequence shown here is derived from an EMBL/GenBank/DDBJ whole genome shotgun (WGS) entry which is preliminary data.</text>
</comment>
<dbReference type="Gene3D" id="3.50.30.30">
    <property type="match status" value="1"/>
</dbReference>
<sequence length="259" mass="29503">IGRVLQEAIKGENIKANLRALTKEPHQAGTKANERVARTIEKIYKDAGLQNVHTLTCDVLLGYPDWERPNTILINDKSGRSIFTSHGVTYPILPDEKDAGHQWLAYSAPGRAEGDIVYAHSGTKQDFLRLKKMGMDVTGKIAMMRYGESFRGDKLMIACDRIIDNTYTRHKLTEHARPSSFPIRLRPRRERKTTSIRRVYGCHRRVFNEARLGSPVVIRSLLVTLRSRAHSNRVVDIVCNRIQPHILSRMSGPQVPDEW</sequence>
<feature type="non-terminal residue" evidence="1">
    <location>
        <position position="1"/>
    </location>
</feature>
<dbReference type="PANTHER" id="PTHR10404:SF77">
    <property type="entry name" value="GLUTAMATE CARBOXYPEPTIDASE 2 HOMOLOG"/>
    <property type="match status" value="1"/>
</dbReference>
<dbReference type="InterPro" id="IPR039373">
    <property type="entry name" value="Peptidase_M28B"/>
</dbReference>
<gene>
    <name evidence="1" type="ORF">PMAYCL1PPCAC_27605</name>
</gene>
<dbReference type="Proteomes" id="UP001328107">
    <property type="component" value="Unassembled WGS sequence"/>
</dbReference>
<protein>
    <submittedName>
        <fullName evidence="1">Uncharacterized protein</fullName>
    </submittedName>
</protein>
<name>A0AAN5D7D4_9BILA</name>
<dbReference type="EMBL" id="BTRK01000006">
    <property type="protein sequence ID" value="GMR57410.1"/>
    <property type="molecule type" value="Genomic_DNA"/>
</dbReference>